<organism evidence="1 2">
    <name type="scientific">Serratia phage Parlo</name>
    <dbReference type="NCBI Taxonomy" id="2557554"/>
    <lineage>
        <taxon>Viruses</taxon>
        <taxon>Duplodnaviria</taxon>
        <taxon>Heunggongvirae</taxon>
        <taxon>Uroviricota</taxon>
        <taxon>Caudoviricetes</taxon>
        <taxon>Parlovirus</taxon>
        <taxon>Parlovirus parlo</taxon>
    </lineage>
</organism>
<sequence length="178" mass="19542">MKDHEIRELVNTLTAIAVTYSGTQQLREHISKAVTAALKPRFTDGIDPDMSNAACLREINEELPGMAITMFSQVATAIHDLKDGYETAADDKRRLVRELDVLLNGDGAAKQASLCDLVAQVRREVVRFLPVAQHCHCCGTGEVSLERVCHNKSCEQHEKGVTIFQGNYVSPPVPKGEA</sequence>
<keyword evidence="2" id="KW-1185">Reference proteome</keyword>
<protein>
    <submittedName>
        <fullName evidence="1">Uncharacterized protein</fullName>
    </submittedName>
</protein>
<proteinExistence type="predicted"/>
<dbReference type="Proteomes" id="UP000307326">
    <property type="component" value="Segment"/>
</dbReference>
<dbReference type="EMBL" id="MK618715">
    <property type="protein sequence ID" value="QBQ72153.1"/>
    <property type="molecule type" value="Genomic_DNA"/>
</dbReference>
<name>A0A482MG25_9CAUD</name>
<evidence type="ECO:0000313" key="1">
    <source>
        <dbReference type="EMBL" id="QBQ72153.1"/>
    </source>
</evidence>
<reference evidence="2" key="1">
    <citation type="submission" date="2019-03" db="EMBL/GenBank/DDBJ databases">
        <authorList>
            <person name="Bockoven R."/>
            <person name="Gutierrez J."/>
            <person name="Newkirk H."/>
            <person name="Liu M."/>
            <person name="Ramsey J."/>
            <person name="Cahill J."/>
        </authorList>
    </citation>
    <scope>NUCLEOTIDE SEQUENCE [LARGE SCALE GENOMIC DNA]</scope>
</reference>
<accession>A0A482MG25</accession>
<gene>
    <name evidence="1" type="ORF">CPT_Parlo_004</name>
</gene>
<evidence type="ECO:0000313" key="2">
    <source>
        <dbReference type="Proteomes" id="UP000307326"/>
    </source>
</evidence>